<dbReference type="InterPro" id="IPR008979">
    <property type="entry name" value="Galactose-bd-like_sf"/>
</dbReference>
<dbReference type="KEGG" id="hoh:Hoch_0423"/>
<dbReference type="InterPro" id="IPR000421">
    <property type="entry name" value="FA58C"/>
</dbReference>
<evidence type="ECO:0000313" key="2">
    <source>
        <dbReference type="EMBL" id="ACY13064.1"/>
    </source>
</evidence>
<dbReference type="EMBL" id="CP001804">
    <property type="protein sequence ID" value="ACY13064.1"/>
    <property type="molecule type" value="Genomic_DNA"/>
</dbReference>
<dbReference type="AlphaFoldDB" id="D0LK30"/>
<dbReference type="RefSeq" id="WP_012825691.1">
    <property type="nucleotide sequence ID" value="NC_013440.1"/>
</dbReference>
<keyword evidence="3" id="KW-1185">Reference proteome</keyword>
<sequence length="142" mass="15676">MQAEQWRIRNAAVQSNTGQWVFREIAFCADPACNQELTGGTAFDSDDSPSWAEPENAFDGDTSTMWKSFDADVAGQSYLGMDFDAITGVHGIYLKTDNTVYSVSEIYIEYYDAVSQSWVVADYLSDVPAGSELVYPVLRSAP</sequence>
<dbReference type="Gene3D" id="2.60.120.260">
    <property type="entry name" value="Galactose-binding domain-like"/>
    <property type="match status" value="1"/>
</dbReference>
<protein>
    <recommendedName>
        <fullName evidence="1">F5/8 type C domain-containing protein</fullName>
    </recommendedName>
</protein>
<dbReference type="Proteomes" id="UP000001880">
    <property type="component" value="Chromosome"/>
</dbReference>
<dbReference type="HOGENOM" id="CLU_1813106_0_0_7"/>
<dbReference type="SUPFAM" id="SSF49785">
    <property type="entry name" value="Galactose-binding domain-like"/>
    <property type="match status" value="1"/>
</dbReference>
<evidence type="ECO:0000313" key="3">
    <source>
        <dbReference type="Proteomes" id="UP000001880"/>
    </source>
</evidence>
<dbReference type="Pfam" id="PF00754">
    <property type="entry name" value="F5_F8_type_C"/>
    <property type="match status" value="1"/>
</dbReference>
<name>D0LK30_HALO1</name>
<dbReference type="STRING" id="502025.Hoch_0423"/>
<proteinExistence type="predicted"/>
<gene>
    <name evidence="2" type="ordered locus">Hoch_0423</name>
</gene>
<reference evidence="2 3" key="1">
    <citation type="journal article" date="2010" name="Stand. Genomic Sci.">
        <title>Complete genome sequence of Haliangium ochraceum type strain (SMP-2).</title>
        <authorList>
            <consortium name="US DOE Joint Genome Institute (JGI-PGF)"/>
            <person name="Ivanova N."/>
            <person name="Daum C."/>
            <person name="Lang E."/>
            <person name="Abt B."/>
            <person name="Kopitz M."/>
            <person name="Saunders E."/>
            <person name="Lapidus A."/>
            <person name="Lucas S."/>
            <person name="Glavina Del Rio T."/>
            <person name="Nolan M."/>
            <person name="Tice H."/>
            <person name="Copeland A."/>
            <person name="Cheng J.F."/>
            <person name="Chen F."/>
            <person name="Bruce D."/>
            <person name="Goodwin L."/>
            <person name="Pitluck S."/>
            <person name="Mavromatis K."/>
            <person name="Pati A."/>
            <person name="Mikhailova N."/>
            <person name="Chen A."/>
            <person name="Palaniappan K."/>
            <person name="Land M."/>
            <person name="Hauser L."/>
            <person name="Chang Y.J."/>
            <person name="Jeffries C.D."/>
            <person name="Detter J.C."/>
            <person name="Brettin T."/>
            <person name="Rohde M."/>
            <person name="Goker M."/>
            <person name="Bristow J."/>
            <person name="Markowitz V."/>
            <person name="Eisen J.A."/>
            <person name="Hugenholtz P."/>
            <person name="Kyrpides N.C."/>
            <person name="Klenk H.P."/>
        </authorList>
    </citation>
    <scope>NUCLEOTIDE SEQUENCE [LARGE SCALE GENOMIC DNA]</scope>
    <source>
        <strain evidence="3">DSM 14365 / CIP 107738 / JCM 11303 / AJ 13395 / SMP-2</strain>
    </source>
</reference>
<feature type="domain" description="F5/8 type C" evidence="1">
    <location>
        <begin position="46"/>
        <end position="120"/>
    </location>
</feature>
<accession>D0LK30</accession>
<evidence type="ECO:0000259" key="1">
    <source>
        <dbReference type="Pfam" id="PF00754"/>
    </source>
</evidence>
<organism evidence="2 3">
    <name type="scientific">Haliangium ochraceum (strain DSM 14365 / JCM 11303 / SMP-2)</name>
    <dbReference type="NCBI Taxonomy" id="502025"/>
    <lineage>
        <taxon>Bacteria</taxon>
        <taxon>Pseudomonadati</taxon>
        <taxon>Myxococcota</taxon>
        <taxon>Polyangia</taxon>
        <taxon>Haliangiales</taxon>
        <taxon>Kofleriaceae</taxon>
        <taxon>Haliangium</taxon>
    </lineage>
</organism>